<name>A0A0G3G6I9_9GAMM</name>
<keyword evidence="1" id="KW-1133">Transmembrane helix</keyword>
<feature type="transmembrane region" description="Helical" evidence="1">
    <location>
        <begin position="78"/>
        <end position="96"/>
    </location>
</feature>
<accession>A0A0G3G6I9</accession>
<feature type="transmembrane region" description="Helical" evidence="1">
    <location>
        <begin position="108"/>
        <end position="127"/>
    </location>
</feature>
<evidence type="ECO:0000256" key="1">
    <source>
        <dbReference type="SAM" id="Phobius"/>
    </source>
</evidence>
<sequence>MLPFEASTWLAILGQYNTAIWPLHGIGALLALVAMGLVVPGSRAAGRVIGLLLGVLWIWTGVAFFGGSLAPFHFASEWLAGVFVAQGLMLVFALTLMGQARFGWPGGLAGGGAVLMIVYALVGYPLLDLALTGTPWTQLQYVGVAPGPVMLLTLGLLLLVPSRPPLVLAIIPLLWALVTGYMAWGLGLPLEYFPAVLGVASFAVLVALRFRRKKRRLSG</sequence>
<dbReference type="KEGG" id="tvr:TVD_03450"/>
<keyword evidence="1" id="KW-0472">Membrane</keyword>
<proteinExistence type="predicted"/>
<feature type="transmembrane region" description="Helical" evidence="1">
    <location>
        <begin position="20"/>
        <end position="39"/>
    </location>
</feature>
<dbReference type="OrthoDB" id="581693at2"/>
<evidence type="ECO:0000313" key="3">
    <source>
        <dbReference type="Proteomes" id="UP000064201"/>
    </source>
</evidence>
<feature type="transmembrane region" description="Helical" evidence="1">
    <location>
        <begin position="51"/>
        <end position="72"/>
    </location>
</feature>
<feature type="transmembrane region" description="Helical" evidence="1">
    <location>
        <begin position="166"/>
        <end position="186"/>
    </location>
</feature>
<dbReference type="InterPro" id="IPR045708">
    <property type="entry name" value="DUF6064"/>
</dbReference>
<protein>
    <recommendedName>
        <fullName evidence="4">MFS transporter permease</fullName>
    </recommendedName>
</protein>
<evidence type="ECO:0008006" key="4">
    <source>
        <dbReference type="Google" id="ProtNLM"/>
    </source>
</evidence>
<dbReference type="EMBL" id="CP011367">
    <property type="protein sequence ID" value="AKJ94481.1"/>
    <property type="molecule type" value="Genomic_DNA"/>
</dbReference>
<gene>
    <name evidence="2" type="ORF">TVD_03450</name>
</gene>
<evidence type="ECO:0000313" key="2">
    <source>
        <dbReference type="EMBL" id="AKJ94481.1"/>
    </source>
</evidence>
<keyword evidence="3" id="KW-1185">Reference proteome</keyword>
<dbReference type="STRING" id="106634.TVD_03450"/>
<dbReference type="AlphaFoldDB" id="A0A0G3G6I9"/>
<dbReference type="Pfam" id="PF19540">
    <property type="entry name" value="DUF6064"/>
    <property type="match status" value="1"/>
</dbReference>
<feature type="transmembrane region" description="Helical" evidence="1">
    <location>
        <begin position="192"/>
        <end position="210"/>
    </location>
</feature>
<dbReference type="RefSeq" id="WP_047250813.1">
    <property type="nucleotide sequence ID" value="NZ_CP011367.1"/>
</dbReference>
<reference evidence="2 3" key="1">
    <citation type="submission" date="2015-04" db="EMBL/GenBank/DDBJ databases">
        <title>Complete Sequence for the Genome of the Thioalkalivibrio versutus D301.</title>
        <authorList>
            <person name="Mu T."/>
            <person name="Zhou J."/>
            <person name="Xu X."/>
        </authorList>
    </citation>
    <scope>NUCLEOTIDE SEQUENCE [LARGE SCALE GENOMIC DNA]</scope>
    <source>
        <strain evidence="2 3">D301</strain>
    </source>
</reference>
<organism evidence="2 3">
    <name type="scientific">Thioalkalivibrio versutus</name>
    <dbReference type="NCBI Taxonomy" id="106634"/>
    <lineage>
        <taxon>Bacteria</taxon>
        <taxon>Pseudomonadati</taxon>
        <taxon>Pseudomonadota</taxon>
        <taxon>Gammaproteobacteria</taxon>
        <taxon>Chromatiales</taxon>
        <taxon>Ectothiorhodospiraceae</taxon>
        <taxon>Thioalkalivibrio</taxon>
    </lineage>
</organism>
<dbReference type="Proteomes" id="UP000064201">
    <property type="component" value="Chromosome"/>
</dbReference>
<keyword evidence="1" id="KW-0812">Transmembrane</keyword>
<feature type="transmembrane region" description="Helical" evidence="1">
    <location>
        <begin position="139"/>
        <end position="159"/>
    </location>
</feature>
<dbReference type="PATRIC" id="fig|106634.4.peg.703"/>